<dbReference type="GeneID" id="3974306"/>
<keyword evidence="2" id="KW-1185">Reference proteome</keyword>
<protein>
    <submittedName>
        <fullName evidence="1">ORF-42</fullName>
    </submittedName>
</protein>
<name>Q287N0_NPVAS</name>
<reference evidence="2" key="1">
    <citation type="journal article" date="2005" name="J. Invertebr. Pathol.">
        <title>Molecular characterization of Agrotis segetum nucleopolyhedrovirus from Poland.</title>
        <authorList>
            <person name="Jakubowska A."/>
            <person name="van Oers M.M."/>
            <person name="Ziemnicka J."/>
            <person name="Lipa J.J."/>
            <person name="Vlak J.M."/>
        </authorList>
    </citation>
    <scope>NUCLEOTIDE SEQUENCE [LARGE SCALE GENOMIC DNA]</scope>
</reference>
<evidence type="ECO:0000313" key="2">
    <source>
        <dbReference type="Proteomes" id="UP000204644"/>
    </source>
</evidence>
<evidence type="ECO:0000313" key="1">
    <source>
        <dbReference type="EMBL" id="AAZ38208.1"/>
    </source>
</evidence>
<dbReference type="EMBL" id="DQ123841">
    <property type="protein sequence ID" value="AAZ38208.1"/>
    <property type="molecule type" value="Genomic_DNA"/>
</dbReference>
<dbReference type="Proteomes" id="UP000204644">
    <property type="component" value="Segment"/>
</dbReference>
<sequence length="89" mass="10567">MHKQFLFYDVDKGLVINETSNLKIFRILFQNFTNFMSSSIILFTMKQITSILTITIATTLTQCNYMRNWILCNIIAERQYTCFFFAKQS</sequence>
<dbReference type="KEGG" id="vg:3974306"/>
<reference evidence="1 2" key="2">
    <citation type="journal article" date="2006" name="J. Gen. Virol.">
        <title>Genome sequence of an enhancin gene-rich nucleopolyhedrovirus (NPV) from Agrotis segetum: collinearity with Spodoptera exigua multiple NPV.</title>
        <authorList>
            <person name="Jakubowska A.K."/>
            <person name="Peters S.A."/>
            <person name="Ziemnicka J."/>
            <person name="Vlak J.M."/>
            <person name="van Oers M.M."/>
        </authorList>
    </citation>
    <scope>NUCLEOTIDE SEQUENCE [LARGE SCALE GENOMIC DNA]</scope>
</reference>
<proteinExistence type="predicted"/>
<dbReference type="RefSeq" id="YP_529712.1">
    <property type="nucleotide sequence ID" value="NC_007921.1"/>
</dbReference>
<organismHost>
    <name type="scientific">Lepidoptera</name>
    <name type="common">moths &amp; butterflies</name>
    <dbReference type="NCBI Taxonomy" id="7088"/>
</organismHost>
<organism evidence="1 2">
    <name type="scientific">Agrotis segetum nuclear polyhedrosis virus</name>
    <name type="common">AsNPV</name>
    <dbReference type="NCBI Taxonomy" id="1962501"/>
    <lineage>
        <taxon>Viruses</taxon>
        <taxon>Viruses incertae sedis</taxon>
        <taxon>Naldaviricetes</taxon>
        <taxon>Lefavirales</taxon>
        <taxon>Baculoviridae</taxon>
        <taxon>Alphabaculovirus</taxon>
        <taxon>Alphabaculovirus agsegetum</taxon>
    </lineage>
</organism>
<accession>Q287N0</accession>